<evidence type="ECO:0000256" key="4">
    <source>
        <dbReference type="ARBA" id="ARBA00023128"/>
    </source>
</evidence>
<dbReference type="Gene3D" id="2.20.28.120">
    <property type="entry name" value="Ribosomal protein L33"/>
    <property type="match status" value="1"/>
</dbReference>
<proteinExistence type="inferred from homology"/>
<dbReference type="GO" id="GO:0005739">
    <property type="term" value="C:mitochondrion"/>
    <property type="evidence" value="ECO:0007669"/>
    <property type="project" value="UniProtKB-SubCell"/>
</dbReference>
<dbReference type="InterPro" id="IPR011332">
    <property type="entry name" value="Ribosomal_zn-bd"/>
</dbReference>
<dbReference type="InterPro" id="IPR038584">
    <property type="entry name" value="Ribosomal_bL33_sf"/>
</dbReference>
<dbReference type="InterPro" id="IPR001705">
    <property type="entry name" value="Ribosomal_bL33"/>
</dbReference>
<dbReference type="NCBIfam" id="TIGR01023">
    <property type="entry name" value="rpmG_bact"/>
    <property type="match status" value="1"/>
</dbReference>
<dbReference type="Proteomes" id="UP001244207">
    <property type="component" value="Unassembled WGS sequence"/>
</dbReference>
<evidence type="ECO:0000256" key="1">
    <source>
        <dbReference type="ARBA" id="ARBA00004173"/>
    </source>
</evidence>
<dbReference type="GO" id="GO:1990904">
    <property type="term" value="C:ribonucleoprotein complex"/>
    <property type="evidence" value="ECO:0007669"/>
    <property type="project" value="UniProtKB-KW"/>
</dbReference>
<reference evidence="7" key="1">
    <citation type="submission" date="2021-12" db="EMBL/GenBank/DDBJ databases">
        <title>Comparative genomics, transcriptomics and evolutionary studies reveal genomic signatures of adaptation to plant cell wall in hemibiotrophic fungi.</title>
        <authorList>
            <consortium name="DOE Joint Genome Institute"/>
            <person name="Baroncelli R."/>
            <person name="Diaz J.F."/>
            <person name="Benocci T."/>
            <person name="Peng M."/>
            <person name="Battaglia E."/>
            <person name="Haridas S."/>
            <person name="Andreopoulos W."/>
            <person name="Labutti K."/>
            <person name="Pangilinan J."/>
            <person name="Floch G.L."/>
            <person name="Makela M.R."/>
            <person name="Henrissat B."/>
            <person name="Grigoriev I.V."/>
            <person name="Crouch J.A."/>
            <person name="De Vries R.P."/>
            <person name="Sukno S.A."/>
            <person name="Thon M.R."/>
        </authorList>
    </citation>
    <scope>NUCLEOTIDE SEQUENCE</scope>
    <source>
        <strain evidence="7">CBS 112980</strain>
    </source>
</reference>
<evidence type="ECO:0000256" key="3">
    <source>
        <dbReference type="ARBA" id="ARBA00022980"/>
    </source>
</evidence>
<dbReference type="GO" id="GO:0005840">
    <property type="term" value="C:ribosome"/>
    <property type="evidence" value="ECO:0007669"/>
    <property type="project" value="UniProtKB-KW"/>
</dbReference>
<keyword evidence="3 7" id="KW-0689">Ribosomal protein</keyword>
<organism evidence="7 8">
    <name type="scientific">Glomerella acutata</name>
    <name type="common">Colletotrichum acutatum</name>
    <dbReference type="NCBI Taxonomy" id="27357"/>
    <lineage>
        <taxon>Eukaryota</taxon>
        <taxon>Fungi</taxon>
        <taxon>Dikarya</taxon>
        <taxon>Ascomycota</taxon>
        <taxon>Pezizomycotina</taxon>
        <taxon>Sordariomycetes</taxon>
        <taxon>Hypocreomycetidae</taxon>
        <taxon>Glomerellales</taxon>
        <taxon>Glomerellaceae</taxon>
        <taxon>Colletotrichum</taxon>
        <taxon>Colletotrichum acutatum species complex</taxon>
    </lineage>
</organism>
<evidence type="ECO:0000256" key="2">
    <source>
        <dbReference type="ARBA" id="ARBA00007596"/>
    </source>
</evidence>
<dbReference type="SUPFAM" id="SSF57829">
    <property type="entry name" value="Zn-binding ribosomal proteins"/>
    <property type="match status" value="1"/>
</dbReference>
<evidence type="ECO:0000313" key="7">
    <source>
        <dbReference type="EMBL" id="KAK1728566.1"/>
    </source>
</evidence>
<dbReference type="PANTHER" id="PTHR47037:SF1">
    <property type="entry name" value="LARGE RIBOSOMAL SUBUNIT PROTEIN BL33M"/>
    <property type="match status" value="1"/>
</dbReference>
<comment type="subcellular location">
    <subcellularLocation>
        <location evidence="1">Mitochondrion</location>
    </subcellularLocation>
</comment>
<accession>A0AAD8XIZ1</accession>
<dbReference type="AlphaFoldDB" id="A0AAD8XIZ1"/>
<evidence type="ECO:0000313" key="8">
    <source>
        <dbReference type="Proteomes" id="UP001244207"/>
    </source>
</evidence>
<evidence type="ECO:0000256" key="5">
    <source>
        <dbReference type="ARBA" id="ARBA00023274"/>
    </source>
</evidence>
<name>A0AAD8XIZ1_GLOAC</name>
<protein>
    <recommendedName>
        <fullName evidence="6">Large ribosomal subunit protein bL33m</fullName>
    </recommendedName>
</protein>
<dbReference type="GeneID" id="85397599"/>
<dbReference type="GO" id="GO:0003735">
    <property type="term" value="F:structural constituent of ribosome"/>
    <property type="evidence" value="ECO:0007669"/>
    <property type="project" value="InterPro"/>
</dbReference>
<dbReference type="PANTHER" id="PTHR47037">
    <property type="entry name" value="39S RIBOSOMAL PROTEIN L33, MITOCHONDRIAL"/>
    <property type="match status" value="1"/>
</dbReference>
<sequence length="66" mass="7653">MAKKAKSRVMIVRLLSMAATGYFYTVKRLRTATPMSLLKYDPISNADPFLFVRRKVLFLEQKKKGK</sequence>
<dbReference type="GO" id="GO:0006412">
    <property type="term" value="P:translation"/>
    <property type="evidence" value="ECO:0007669"/>
    <property type="project" value="InterPro"/>
</dbReference>
<keyword evidence="4" id="KW-0496">Mitochondrion</keyword>
<keyword evidence="8" id="KW-1185">Reference proteome</keyword>
<dbReference type="InterPro" id="IPR052008">
    <property type="entry name" value="Mitoribosomal_protein_bL33"/>
</dbReference>
<dbReference type="RefSeq" id="XP_060368621.1">
    <property type="nucleotide sequence ID" value="XM_060513701.1"/>
</dbReference>
<keyword evidence="5" id="KW-0687">Ribonucleoprotein</keyword>
<comment type="similarity">
    <text evidence="2">Belongs to the bacterial ribosomal protein bL33 family.</text>
</comment>
<dbReference type="EMBL" id="JAHMHS010000016">
    <property type="protein sequence ID" value="KAK1728566.1"/>
    <property type="molecule type" value="Genomic_DNA"/>
</dbReference>
<gene>
    <name evidence="7" type="ORF">BDZ83DRAFT_748978</name>
</gene>
<comment type="caution">
    <text evidence="7">The sequence shown here is derived from an EMBL/GenBank/DDBJ whole genome shotgun (WGS) entry which is preliminary data.</text>
</comment>
<evidence type="ECO:0000256" key="6">
    <source>
        <dbReference type="ARBA" id="ARBA00035275"/>
    </source>
</evidence>